<sequence length="278" mass="28545">MPLEEAWTLMLDVPRILPCLPGARLTEVLGNDRYKGSVSVRLGPIRLTFDGQATMVRRDDENHVAWLEGSGSDPKGRGSAQSEFSFALTPAADGGTRVTVTTRLALAGSVAQYGRGSGMIAEVASQILRQFEENLARSLAPDAEAVGAEGFASLAQDGLPGTTHGAAYGGPEGAALHASAPGAAGAMGGGAAAPRFQPEGGPASGQAIDAQTVLLQAQAVLGQAQAILALAQSRMVQSRRGVSPGAASSGEINMLKIGLKAIWARIRYSVAGLFGRRT</sequence>
<evidence type="ECO:0000313" key="2">
    <source>
        <dbReference type="Proteomes" id="UP000215767"/>
    </source>
</evidence>
<dbReference type="PANTHER" id="PTHR38588:SF1">
    <property type="entry name" value="BLL0334 PROTEIN"/>
    <property type="match status" value="1"/>
</dbReference>
<keyword evidence="2" id="KW-1185">Reference proteome</keyword>
<dbReference type="PANTHER" id="PTHR38588">
    <property type="entry name" value="BLL0334 PROTEIN"/>
    <property type="match status" value="1"/>
</dbReference>
<dbReference type="Gene3D" id="3.30.530.20">
    <property type="match status" value="1"/>
</dbReference>
<dbReference type="EMBL" id="NEVS01000004">
    <property type="protein sequence ID" value="OZI63327.1"/>
    <property type="molecule type" value="Genomic_DNA"/>
</dbReference>
<dbReference type="Proteomes" id="UP000215767">
    <property type="component" value="Unassembled WGS sequence"/>
</dbReference>
<dbReference type="AlphaFoldDB" id="A0A261UP54"/>
<dbReference type="InterPro" id="IPR010419">
    <property type="entry name" value="CO_DH_gsu"/>
</dbReference>
<gene>
    <name evidence="1" type="ORF">CAL28_13280</name>
</gene>
<dbReference type="CDD" id="cd07823">
    <property type="entry name" value="SRPBCC_5"/>
    <property type="match status" value="1"/>
</dbReference>
<organism evidence="1 2">
    <name type="scientific">Bordetella genomosp. 11</name>
    <dbReference type="NCBI Taxonomy" id="1416808"/>
    <lineage>
        <taxon>Bacteria</taxon>
        <taxon>Pseudomonadati</taxon>
        <taxon>Pseudomonadota</taxon>
        <taxon>Betaproteobacteria</taxon>
        <taxon>Burkholderiales</taxon>
        <taxon>Alcaligenaceae</taxon>
        <taxon>Bordetella</taxon>
    </lineage>
</organism>
<protein>
    <recommendedName>
        <fullName evidence="3">Carbon monoxide dehydrogenase</fullName>
    </recommendedName>
</protein>
<name>A0A261UP54_9BORD</name>
<accession>A0A261UP54</accession>
<reference evidence="2" key="1">
    <citation type="submission" date="2017-05" db="EMBL/GenBank/DDBJ databases">
        <title>Complete and WGS of Bordetella genogroups.</title>
        <authorList>
            <person name="Spilker T."/>
            <person name="Lipuma J."/>
        </authorList>
    </citation>
    <scope>NUCLEOTIDE SEQUENCE [LARGE SCALE GENOMIC DNA]</scope>
    <source>
        <strain evidence="2">AU8856</strain>
    </source>
</reference>
<comment type="caution">
    <text evidence="1">The sequence shown here is derived from an EMBL/GenBank/DDBJ whole genome shotgun (WGS) entry which is preliminary data.</text>
</comment>
<dbReference type="InterPro" id="IPR023393">
    <property type="entry name" value="START-like_dom_sf"/>
</dbReference>
<evidence type="ECO:0000313" key="1">
    <source>
        <dbReference type="EMBL" id="OZI63327.1"/>
    </source>
</evidence>
<proteinExistence type="predicted"/>
<dbReference type="SUPFAM" id="SSF55961">
    <property type="entry name" value="Bet v1-like"/>
    <property type="match status" value="1"/>
</dbReference>
<evidence type="ECO:0008006" key="3">
    <source>
        <dbReference type="Google" id="ProtNLM"/>
    </source>
</evidence>
<dbReference type="Pfam" id="PF06240">
    <property type="entry name" value="COXG"/>
    <property type="match status" value="1"/>
</dbReference>